<dbReference type="PANTHER" id="PTHR35213">
    <property type="entry name" value="RING-TYPE DOMAIN-CONTAINING PROTEIN-RELATED"/>
    <property type="match status" value="1"/>
</dbReference>
<organism evidence="2">
    <name type="scientific">Skeletonema marinoi</name>
    <dbReference type="NCBI Taxonomy" id="267567"/>
    <lineage>
        <taxon>Eukaryota</taxon>
        <taxon>Sar</taxon>
        <taxon>Stramenopiles</taxon>
        <taxon>Ochrophyta</taxon>
        <taxon>Bacillariophyta</taxon>
        <taxon>Coscinodiscophyceae</taxon>
        <taxon>Thalassiosirophycidae</taxon>
        <taxon>Thalassiosirales</taxon>
        <taxon>Skeletonemataceae</taxon>
        <taxon>Skeletonema</taxon>
        <taxon>Skeletonema marinoi-dohrnii complex</taxon>
    </lineage>
</organism>
<feature type="region of interest" description="Disordered" evidence="1">
    <location>
        <begin position="532"/>
        <end position="588"/>
    </location>
</feature>
<gene>
    <name evidence="2" type="ORF">SMAR0320_LOCUS7857</name>
</gene>
<dbReference type="EMBL" id="HBGZ01010928">
    <property type="protein sequence ID" value="CAD9593541.1"/>
    <property type="molecule type" value="Transcribed_RNA"/>
</dbReference>
<name>A0A7S2PF53_9STRA</name>
<evidence type="ECO:0000256" key="1">
    <source>
        <dbReference type="SAM" id="MobiDB-lite"/>
    </source>
</evidence>
<evidence type="ECO:0000313" key="2">
    <source>
        <dbReference type="EMBL" id="CAD9593541.1"/>
    </source>
</evidence>
<accession>A0A7S2PF53</accession>
<reference evidence="2" key="1">
    <citation type="submission" date="2021-01" db="EMBL/GenBank/DDBJ databases">
        <authorList>
            <person name="Corre E."/>
            <person name="Pelletier E."/>
            <person name="Niang G."/>
            <person name="Scheremetjew M."/>
            <person name="Finn R."/>
            <person name="Kale V."/>
            <person name="Holt S."/>
            <person name="Cochrane G."/>
            <person name="Meng A."/>
            <person name="Brown T."/>
            <person name="Cohen L."/>
        </authorList>
    </citation>
    <scope>NUCLEOTIDE SEQUENCE</scope>
    <source>
        <strain evidence="2">SM1012Den-03</strain>
    </source>
</reference>
<feature type="compositionally biased region" description="Low complexity" evidence="1">
    <location>
        <begin position="536"/>
        <end position="579"/>
    </location>
</feature>
<sequence>MNTSSLMVGRSDECVRQLRDLLHISETANDEQIINIIKESNNIQVMLKLRKSRWTKNEVEYAQFLIEEFDSGFSKDLKTGHTKRSYLSEKLICAPMRVSKKFPGKSIGKTNFSRTSKGPDGISLPSVVLERYELRHQALRIKFLRKILVAELKIILDTKAQMPKVIADSLLSTAGKETQANYTEMSPPAMMLPVQLFQGPISVQANSTTAQQVNATSLESHVPLTSTIKPVPCVAPPTMVVPLHVVRKPCAPSSTGHPLILQRAGSDKPAMPQDKKPKSILSTVQGSKFGNSRTDHNDIPDLLSGFDKHAASLMEQKEKYVSISVPPNQTSSDNTARVQASEHPLFVGPIGESPYITSKSFDDLHQCLANNQIPHLDLSIGHTVQQDEQKMSVPVPPVACGVPIQVSTNNYPSAFTPYTNQHQQNYTQPVHMVSFMPQIQTQLAKQPIPAQQVQNVTSFPMVQSSGNELAEVVPPRESFGALSIYNQNGTHTPFSNNAVATTTLVGGGGTNKRSHVEPGLTFHSLLNDGTKRFKSSHPVSTTSGSSEPSSSDGGFDSELVLSSYENSSASSKAHSKQGSNHSDSSETD</sequence>
<proteinExistence type="predicted"/>
<protein>
    <submittedName>
        <fullName evidence="2">Uncharacterized protein</fullName>
    </submittedName>
</protein>
<dbReference type="AlphaFoldDB" id="A0A7S2PF53"/>